<dbReference type="EMBL" id="CAJVQB010007810">
    <property type="protein sequence ID" value="CAG8709432.1"/>
    <property type="molecule type" value="Genomic_DNA"/>
</dbReference>
<evidence type="ECO:0000313" key="1">
    <source>
        <dbReference type="EMBL" id="CAG8709432.1"/>
    </source>
</evidence>
<name>A0ABN7V207_GIGMA</name>
<keyword evidence="2" id="KW-1185">Reference proteome</keyword>
<evidence type="ECO:0000313" key="2">
    <source>
        <dbReference type="Proteomes" id="UP000789901"/>
    </source>
</evidence>
<accession>A0ABN7V207</accession>
<dbReference type="Proteomes" id="UP000789901">
    <property type="component" value="Unassembled WGS sequence"/>
</dbReference>
<comment type="caution">
    <text evidence="1">The sequence shown here is derived from an EMBL/GenBank/DDBJ whole genome shotgun (WGS) entry which is preliminary data.</text>
</comment>
<proteinExistence type="predicted"/>
<organism evidence="1 2">
    <name type="scientific">Gigaspora margarita</name>
    <dbReference type="NCBI Taxonomy" id="4874"/>
    <lineage>
        <taxon>Eukaryota</taxon>
        <taxon>Fungi</taxon>
        <taxon>Fungi incertae sedis</taxon>
        <taxon>Mucoromycota</taxon>
        <taxon>Glomeromycotina</taxon>
        <taxon>Glomeromycetes</taxon>
        <taxon>Diversisporales</taxon>
        <taxon>Gigasporaceae</taxon>
        <taxon>Gigaspora</taxon>
    </lineage>
</organism>
<sequence length="46" mass="5369">MPNELEKSNNNYLLFSVHSFINAYTNLDKAVIPEKPCEDKEIEKNK</sequence>
<gene>
    <name evidence="1" type="ORF">GMARGA_LOCUS12647</name>
</gene>
<reference evidence="1 2" key="1">
    <citation type="submission" date="2021-06" db="EMBL/GenBank/DDBJ databases">
        <authorList>
            <person name="Kallberg Y."/>
            <person name="Tangrot J."/>
            <person name="Rosling A."/>
        </authorList>
    </citation>
    <scope>NUCLEOTIDE SEQUENCE [LARGE SCALE GENOMIC DNA]</scope>
    <source>
        <strain evidence="1 2">120-4 pot B 10/14</strain>
    </source>
</reference>
<protein>
    <submittedName>
        <fullName evidence="1">43267_t:CDS:1</fullName>
    </submittedName>
</protein>